<evidence type="ECO:0000313" key="4">
    <source>
        <dbReference type="EMBL" id="MBP1853382.1"/>
    </source>
</evidence>
<feature type="domain" description="N-acetyltransferase" evidence="3">
    <location>
        <begin position="6"/>
        <end position="158"/>
    </location>
</feature>
<keyword evidence="5" id="KW-1185">Reference proteome</keyword>
<evidence type="ECO:0000313" key="5">
    <source>
        <dbReference type="Proteomes" id="UP000759443"/>
    </source>
</evidence>
<dbReference type="Proteomes" id="UP000759443">
    <property type="component" value="Unassembled WGS sequence"/>
</dbReference>
<organism evidence="4 5">
    <name type="scientific">Rhizobium halophytocola</name>
    <dbReference type="NCBI Taxonomy" id="735519"/>
    <lineage>
        <taxon>Bacteria</taxon>
        <taxon>Pseudomonadati</taxon>
        <taxon>Pseudomonadota</taxon>
        <taxon>Alphaproteobacteria</taxon>
        <taxon>Hyphomicrobiales</taxon>
        <taxon>Rhizobiaceae</taxon>
        <taxon>Rhizobium/Agrobacterium group</taxon>
        <taxon>Rhizobium</taxon>
    </lineage>
</organism>
<dbReference type="Pfam" id="PF00583">
    <property type="entry name" value="Acetyltransf_1"/>
    <property type="match status" value="1"/>
</dbReference>
<dbReference type="PANTHER" id="PTHR43877:SF1">
    <property type="entry name" value="ACETYLTRANSFERASE"/>
    <property type="match status" value="1"/>
</dbReference>
<dbReference type="PROSITE" id="PS51186">
    <property type="entry name" value="GNAT"/>
    <property type="match status" value="1"/>
</dbReference>
<accession>A0ABS4E634</accession>
<dbReference type="RefSeq" id="WP_245224326.1">
    <property type="nucleotide sequence ID" value="NZ_JAGGJU010000017.1"/>
</dbReference>
<evidence type="ECO:0000259" key="3">
    <source>
        <dbReference type="PROSITE" id="PS51186"/>
    </source>
</evidence>
<dbReference type="InterPro" id="IPR050832">
    <property type="entry name" value="Bact_Acetyltransf"/>
</dbReference>
<gene>
    <name evidence="4" type="ORF">J2Z17_004843</name>
</gene>
<name>A0ABS4E634_9HYPH</name>
<comment type="caution">
    <text evidence="4">The sequence shown here is derived from an EMBL/GenBank/DDBJ whole genome shotgun (WGS) entry which is preliminary data.</text>
</comment>
<keyword evidence="1" id="KW-0808">Transferase</keyword>
<dbReference type="EMBL" id="JAGGJU010000017">
    <property type="protein sequence ID" value="MBP1853382.1"/>
    <property type="molecule type" value="Genomic_DNA"/>
</dbReference>
<dbReference type="PANTHER" id="PTHR43877">
    <property type="entry name" value="AMINOALKYLPHOSPHONATE N-ACETYLTRANSFERASE-RELATED-RELATED"/>
    <property type="match status" value="1"/>
</dbReference>
<dbReference type="SUPFAM" id="SSF55729">
    <property type="entry name" value="Acyl-CoA N-acyltransferases (Nat)"/>
    <property type="match status" value="1"/>
</dbReference>
<dbReference type="InterPro" id="IPR016181">
    <property type="entry name" value="Acyl_CoA_acyltransferase"/>
</dbReference>
<dbReference type="InterPro" id="IPR000182">
    <property type="entry name" value="GNAT_dom"/>
</dbReference>
<dbReference type="Gene3D" id="3.40.630.30">
    <property type="match status" value="1"/>
</dbReference>
<keyword evidence="2" id="KW-0012">Acyltransferase</keyword>
<evidence type="ECO:0000256" key="1">
    <source>
        <dbReference type="ARBA" id="ARBA00022679"/>
    </source>
</evidence>
<sequence length="158" mass="16672">MQAADILIRPAIAGDADGISAVLALVVAASGSDRSSDPEHVRERYLEDRNRVRCSVATGADGSILGFQSLKRAMPDNPYGVTPGWGIIGTYVRPGLGRLGIGRRLFASSLEAAREAALPAIDATIGADNALGLAYYEAMGFRAYRRRAGSICKSYVLG</sequence>
<protein>
    <submittedName>
        <fullName evidence="4">Ribosomal protein S18 acetylase RimI-like enzyme</fullName>
    </submittedName>
</protein>
<evidence type="ECO:0000256" key="2">
    <source>
        <dbReference type="ARBA" id="ARBA00023315"/>
    </source>
</evidence>
<reference evidence="4 5" key="1">
    <citation type="submission" date="2021-03" db="EMBL/GenBank/DDBJ databases">
        <title>Genomic Encyclopedia of Type Strains, Phase IV (KMG-IV): sequencing the most valuable type-strain genomes for metagenomic binning, comparative biology and taxonomic classification.</title>
        <authorList>
            <person name="Goeker M."/>
        </authorList>
    </citation>
    <scope>NUCLEOTIDE SEQUENCE [LARGE SCALE GENOMIC DNA]</scope>
    <source>
        <strain evidence="4 5">DSM 21600</strain>
    </source>
</reference>
<proteinExistence type="predicted"/>